<dbReference type="Proteomes" id="UP001165367">
    <property type="component" value="Unassembled WGS sequence"/>
</dbReference>
<evidence type="ECO:0000313" key="3">
    <source>
        <dbReference type="Proteomes" id="UP001165367"/>
    </source>
</evidence>
<accession>A0ABS9KPZ4</accession>
<feature type="transmembrane region" description="Helical" evidence="1">
    <location>
        <begin position="119"/>
        <end position="142"/>
    </location>
</feature>
<evidence type="ECO:0008006" key="4">
    <source>
        <dbReference type="Google" id="ProtNLM"/>
    </source>
</evidence>
<organism evidence="2 3">
    <name type="scientific">Terrimonas ginsenosidimutans</name>
    <dbReference type="NCBI Taxonomy" id="2908004"/>
    <lineage>
        <taxon>Bacteria</taxon>
        <taxon>Pseudomonadati</taxon>
        <taxon>Bacteroidota</taxon>
        <taxon>Chitinophagia</taxon>
        <taxon>Chitinophagales</taxon>
        <taxon>Chitinophagaceae</taxon>
        <taxon>Terrimonas</taxon>
    </lineage>
</organism>
<protein>
    <recommendedName>
        <fullName evidence="4">Lycopene cyclase domain-containing protein</fullName>
    </recommendedName>
</protein>
<gene>
    <name evidence="2" type="ORF">LZZ85_08605</name>
</gene>
<feature type="transmembrane region" description="Helical" evidence="1">
    <location>
        <begin position="6"/>
        <end position="21"/>
    </location>
</feature>
<reference evidence="2" key="1">
    <citation type="submission" date="2022-01" db="EMBL/GenBank/DDBJ databases">
        <authorList>
            <person name="Jo J.-H."/>
            <person name="Im W.-T."/>
        </authorList>
    </citation>
    <scope>NUCLEOTIDE SEQUENCE</scope>
    <source>
        <strain evidence="2">NA20</strain>
    </source>
</reference>
<feature type="transmembrane region" description="Helical" evidence="1">
    <location>
        <begin position="33"/>
        <end position="53"/>
    </location>
</feature>
<dbReference type="RefSeq" id="WP_237870659.1">
    <property type="nucleotide sequence ID" value="NZ_JAKLTR010000004.1"/>
</dbReference>
<comment type="caution">
    <text evidence="2">The sequence shown here is derived from an EMBL/GenBank/DDBJ whole genome shotgun (WGS) entry which is preliminary data.</text>
</comment>
<keyword evidence="1" id="KW-0812">Transmembrane</keyword>
<sequence length="217" mass="25703">MILFYVYLSCILLSAITATLYRESLRSMRLSLFIPYLWYLLIQEIGVEILYTLEIIKTTGVYYNIYRPLAVTFFFFTFYRMEITSDIVKKFMRWMYIIYIAFVLLIFVLTTALNSFSPYIALSTGFVICCFALSFLISYFNLDDPEQEKRWYPVVLITVGMLAFYPVINISFAFYKHLLAAKTLVFGTKLYQSIPEIMSIFMYSCFTYAFYLCRKKP</sequence>
<feature type="transmembrane region" description="Helical" evidence="1">
    <location>
        <begin position="65"/>
        <end position="82"/>
    </location>
</feature>
<proteinExistence type="predicted"/>
<evidence type="ECO:0000256" key="1">
    <source>
        <dbReference type="SAM" id="Phobius"/>
    </source>
</evidence>
<keyword evidence="1" id="KW-1133">Transmembrane helix</keyword>
<feature type="transmembrane region" description="Helical" evidence="1">
    <location>
        <begin position="94"/>
        <end position="113"/>
    </location>
</feature>
<feature type="transmembrane region" description="Helical" evidence="1">
    <location>
        <begin position="154"/>
        <end position="174"/>
    </location>
</feature>
<keyword evidence="3" id="KW-1185">Reference proteome</keyword>
<feature type="transmembrane region" description="Helical" evidence="1">
    <location>
        <begin position="194"/>
        <end position="213"/>
    </location>
</feature>
<name>A0ABS9KPZ4_9BACT</name>
<evidence type="ECO:0000313" key="2">
    <source>
        <dbReference type="EMBL" id="MCG2614340.1"/>
    </source>
</evidence>
<dbReference type="EMBL" id="JAKLTR010000004">
    <property type="protein sequence ID" value="MCG2614340.1"/>
    <property type="molecule type" value="Genomic_DNA"/>
</dbReference>
<keyword evidence="1" id="KW-0472">Membrane</keyword>